<name>A0A371IJ45_9FIRM</name>
<keyword evidence="3" id="KW-1185">Reference proteome</keyword>
<dbReference type="Proteomes" id="UP000093352">
    <property type="component" value="Unassembled WGS sequence"/>
</dbReference>
<evidence type="ECO:0000313" key="3">
    <source>
        <dbReference type="Proteomes" id="UP000093352"/>
    </source>
</evidence>
<dbReference type="AlphaFoldDB" id="A0A371IJ45"/>
<reference evidence="1" key="2">
    <citation type="submission" date="2018-07" db="EMBL/GenBank/DDBJ databases">
        <authorList>
            <person name="Quirk P.G."/>
            <person name="Krulwich T.A."/>
        </authorList>
    </citation>
    <scope>NUCLEOTIDE SEQUENCE</scope>
    <source>
        <strain evidence="1">CCRI-22567</strain>
    </source>
</reference>
<dbReference type="Proteomes" id="UP000319424">
    <property type="component" value="Unassembled WGS sequence"/>
</dbReference>
<sequence>MMNKKILQRIEALGGDVSEVGGEDLASDLSSIKFNCVLYPKTSNSPLATYEDAEPIFGISEEILKNKALYFKDKQKFFQMLIDKYYTDTIEDFGQSFWEPEPFTPFKEGSDDYYKWYDEFEENEDVDFSAVTEVTQDNMPELFHIAYSYGYPDSYYIALSDPNQQNPTVFGTDHEEFFQEVSIEGTLEDFFDNYMTKEEFLEIVKAQLKSNFYFEIDKV</sequence>
<comment type="caution">
    <text evidence="1">The sequence shown here is derived from an EMBL/GenBank/DDBJ whole genome shotgun (WGS) entry which is preliminary data.</text>
</comment>
<dbReference type="OrthoDB" id="879470at2"/>
<protein>
    <submittedName>
        <fullName evidence="1">Uncharacterized protein</fullName>
    </submittedName>
</protein>
<dbReference type="EMBL" id="MBEW02000033">
    <property type="protein sequence ID" value="RDY20502.1"/>
    <property type="molecule type" value="Genomic_DNA"/>
</dbReference>
<evidence type="ECO:0000313" key="2">
    <source>
        <dbReference type="EMBL" id="TRW28511.1"/>
    </source>
</evidence>
<evidence type="ECO:0000313" key="4">
    <source>
        <dbReference type="Proteomes" id="UP000319424"/>
    </source>
</evidence>
<proteinExistence type="predicted"/>
<gene>
    <name evidence="1" type="ORF">BBG48_009755</name>
    <name evidence="2" type="ORF">FL857_00050</name>
</gene>
<reference evidence="2 4" key="3">
    <citation type="submission" date="2019-07" db="EMBL/GenBank/DDBJ databases">
        <title>Criibacterium bergeronii gen. nov., sp. nov. isolated from human clinical samples.</title>
        <authorList>
            <person name="Maheux A.F."/>
            <person name="Boudreau D.K."/>
            <person name="Berube E."/>
            <person name="Brodeur S."/>
            <person name="Bernard K.A."/>
            <person name="Abed J.Y."/>
            <person name="Ducrey E."/>
            <person name="Guay E.F."/>
            <person name="Raymond F."/>
            <person name="Corbeil J."/>
            <person name="Domingo M.-C."/>
            <person name="Roy P.H."/>
            <person name="Boissinot M."/>
            <person name="Tocheva E.I."/>
            <person name="Omar R.F."/>
        </authorList>
    </citation>
    <scope>NUCLEOTIDE SEQUENCE [LARGE SCALE GENOMIC DNA]</scope>
    <source>
        <strain evidence="2 4">CCRI-24246</strain>
    </source>
</reference>
<reference evidence="1 3" key="1">
    <citation type="journal article" date="2016" name="Genome Announc.">
        <title>Draft Genome Sequence of Criibacterium bergeronii gen. nov., sp. nov., Strain CCRI-22567T, Isolated from a Vaginal Sample from a Woman with Bacterial Vaginosis.</title>
        <authorList>
            <person name="Maheux A.F."/>
            <person name="Berube E."/>
            <person name="Boudreau D.K."/>
            <person name="Raymond F."/>
            <person name="Corbeil J."/>
            <person name="Roy P.H."/>
            <person name="Boissinot M."/>
            <person name="Omar R.F."/>
        </authorList>
    </citation>
    <scope>NUCLEOTIDE SEQUENCE [LARGE SCALE GENOMIC DNA]</scope>
    <source>
        <strain evidence="1 3">CCRI-22567</strain>
    </source>
</reference>
<organism evidence="1 3">
    <name type="scientific">Criibacterium bergeronii</name>
    <dbReference type="NCBI Taxonomy" id="1871336"/>
    <lineage>
        <taxon>Bacteria</taxon>
        <taxon>Bacillati</taxon>
        <taxon>Bacillota</taxon>
        <taxon>Clostridia</taxon>
        <taxon>Peptostreptococcales</taxon>
        <taxon>Filifactoraceae</taxon>
        <taxon>Criibacterium</taxon>
    </lineage>
</organism>
<accession>A0A371IJ45</accession>
<dbReference type="EMBL" id="VJXW01000001">
    <property type="protein sequence ID" value="TRW28511.1"/>
    <property type="molecule type" value="Genomic_DNA"/>
</dbReference>
<evidence type="ECO:0000313" key="1">
    <source>
        <dbReference type="EMBL" id="RDY20502.1"/>
    </source>
</evidence>